<evidence type="ECO:0000313" key="6">
    <source>
        <dbReference type="Proteomes" id="UP001168528"/>
    </source>
</evidence>
<dbReference type="SUPFAM" id="SSF103088">
    <property type="entry name" value="OmpA-like"/>
    <property type="match status" value="1"/>
</dbReference>
<dbReference type="Gene3D" id="3.30.1330.60">
    <property type="entry name" value="OmpA-like domain"/>
    <property type="match status" value="1"/>
</dbReference>
<sequence>MMNRNTCLALLACLVATGGCKVNQQASSSKDPVIATVGNTPIYSSEFKYVYDKNAVADSLPAQESLQQYLDLYVNFRLKVLEAESLGLDTLDSFNQELGGYKQQLAEPYLQDSSITTSLVKQAYDRLKEEIHASHILISLPEDADPKDTLAAYQKITDIRQKAMQGTDFTTLAKENSQDPSAASNGGDLGYFTALQMVYPFEDAAYQTPAGQISQPVRTKFGYHLIKVIDRRPSQGKIKTAHIMVRTNPEAPVEDATAAKQKIDEIYSRLQKGEDWNQLTMQFSEDAGSKTKGGVLPPFTTGSMIPAFEEAAFALKNAGEYSRPVLTPYGWHIIKLVEKTGLEPFEDLETSLRQKVTRDSRSELNRTLLLKRLKTENAFVEQPKVYALAEKSATNALPAGQWTYATDSKDLQKTLFTILKQKYTLGDFFAYVQKNQQAKPNLTAAYYMKMLYTDFVNQSIMEYEKKHLEQKYPQYKYLVKEYRDGMLLFQRMEDKVWSRSLTDTTGYKNYYENNRTAYQWGKRVTATVYNAASAEVLAEVKTLLKKKSYPVKEVTFQDIYFDSGVGKLNSDHQAKLDNLAKAMAQDKNLLLEVSGYADIRENESVSAERAQAVTDYLVENGVDITRIVVKDFGRFKPISKTDRQKNRRVAVGITSTSKTAIEKVVNARKPLNLEITEGVFQKGDNAYVDNIDWKPGSYTLNQNGRVIYIEVASVEQPRAKTLEEARGQVISDYQTYLEKQWIEELRKKYAVVINEKEVKKLME</sequence>
<protein>
    <submittedName>
        <fullName evidence="5">Peptidylprolyl isomerase</fullName>
        <ecNumber evidence="5">5.2.1.8</ecNumber>
    </submittedName>
</protein>
<gene>
    <name evidence="5" type="ORF">Q0590_19950</name>
</gene>
<evidence type="ECO:0000256" key="1">
    <source>
        <dbReference type="PROSITE-ProRule" id="PRU00278"/>
    </source>
</evidence>
<dbReference type="RefSeq" id="WP_302039362.1">
    <property type="nucleotide sequence ID" value="NZ_JAUKPO010000012.1"/>
</dbReference>
<keyword evidence="2" id="KW-0472">Membrane</keyword>
<dbReference type="Pfam" id="PF00639">
    <property type="entry name" value="Rotamase"/>
    <property type="match status" value="1"/>
</dbReference>
<dbReference type="InterPro" id="IPR050245">
    <property type="entry name" value="PrsA_foldase"/>
</dbReference>
<dbReference type="InterPro" id="IPR027304">
    <property type="entry name" value="Trigger_fact/SurA_dom_sf"/>
</dbReference>
<dbReference type="SUPFAM" id="SSF54534">
    <property type="entry name" value="FKBP-like"/>
    <property type="match status" value="2"/>
</dbReference>
<organism evidence="5 6">
    <name type="scientific">Rhodocytophaga aerolata</name>
    <dbReference type="NCBI Taxonomy" id="455078"/>
    <lineage>
        <taxon>Bacteria</taxon>
        <taxon>Pseudomonadati</taxon>
        <taxon>Bacteroidota</taxon>
        <taxon>Cytophagia</taxon>
        <taxon>Cytophagales</taxon>
        <taxon>Rhodocytophagaceae</taxon>
        <taxon>Rhodocytophaga</taxon>
    </lineage>
</organism>
<name>A0ABT8R8Z6_9BACT</name>
<dbReference type="SUPFAM" id="SSF109998">
    <property type="entry name" value="Triger factor/SurA peptide-binding domain-like"/>
    <property type="match status" value="1"/>
</dbReference>
<dbReference type="PROSITE" id="PS50198">
    <property type="entry name" value="PPIC_PPIASE_2"/>
    <property type="match status" value="2"/>
</dbReference>
<dbReference type="Gene3D" id="3.10.50.40">
    <property type="match status" value="2"/>
</dbReference>
<dbReference type="EMBL" id="JAUKPO010000012">
    <property type="protein sequence ID" value="MDO1448561.1"/>
    <property type="molecule type" value="Genomic_DNA"/>
</dbReference>
<dbReference type="EC" id="5.2.1.8" evidence="5"/>
<dbReference type="Proteomes" id="UP001168528">
    <property type="component" value="Unassembled WGS sequence"/>
</dbReference>
<keyword evidence="1" id="KW-0697">Rotamase</keyword>
<evidence type="ECO:0000256" key="2">
    <source>
        <dbReference type="PROSITE-ProRule" id="PRU00473"/>
    </source>
</evidence>
<evidence type="ECO:0000313" key="5">
    <source>
        <dbReference type="EMBL" id="MDO1448561.1"/>
    </source>
</evidence>
<comment type="caution">
    <text evidence="5">The sequence shown here is derived from an EMBL/GenBank/DDBJ whole genome shotgun (WGS) entry which is preliminary data.</text>
</comment>
<dbReference type="CDD" id="cd07185">
    <property type="entry name" value="OmpA_C-like"/>
    <property type="match status" value="1"/>
</dbReference>
<dbReference type="PROSITE" id="PS51257">
    <property type="entry name" value="PROKAR_LIPOPROTEIN"/>
    <property type="match status" value="1"/>
</dbReference>
<dbReference type="GO" id="GO:0003755">
    <property type="term" value="F:peptidyl-prolyl cis-trans isomerase activity"/>
    <property type="evidence" value="ECO:0007669"/>
    <property type="project" value="UniProtKB-EC"/>
</dbReference>
<dbReference type="Pfam" id="PF13616">
    <property type="entry name" value="Rotamase_3"/>
    <property type="match status" value="1"/>
</dbReference>
<feature type="domain" description="PpiC" evidence="3">
    <location>
        <begin position="128"/>
        <end position="230"/>
    </location>
</feature>
<keyword evidence="6" id="KW-1185">Reference proteome</keyword>
<dbReference type="InterPro" id="IPR000297">
    <property type="entry name" value="PPIase_PpiC"/>
</dbReference>
<accession>A0ABT8R8Z6</accession>
<reference evidence="5" key="1">
    <citation type="submission" date="2023-07" db="EMBL/GenBank/DDBJ databases">
        <title>The genome sequence of Rhodocytophaga aerolata KACC 12507.</title>
        <authorList>
            <person name="Zhang X."/>
        </authorList>
    </citation>
    <scope>NUCLEOTIDE SEQUENCE</scope>
    <source>
        <strain evidence="5">KACC 12507</strain>
    </source>
</reference>
<dbReference type="PANTHER" id="PTHR47245:SF2">
    <property type="entry name" value="PEPTIDYL-PROLYL CIS-TRANS ISOMERASE HP_0175-RELATED"/>
    <property type="match status" value="1"/>
</dbReference>
<dbReference type="InterPro" id="IPR006665">
    <property type="entry name" value="OmpA-like"/>
</dbReference>
<evidence type="ECO:0000259" key="4">
    <source>
        <dbReference type="PROSITE" id="PS51123"/>
    </source>
</evidence>
<dbReference type="Pfam" id="PF00691">
    <property type="entry name" value="OmpA"/>
    <property type="match status" value="1"/>
</dbReference>
<proteinExistence type="predicted"/>
<feature type="domain" description="OmpA-like" evidence="4">
    <location>
        <begin position="554"/>
        <end position="657"/>
    </location>
</feature>
<dbReference type="PROSITE" id="PS51123">
    <property type="entry name" value="OMPA_2"/>
    <property type="match status" value="1"/>
</dbReference>
<feature type="domain" description="PpiC" evidence="3">
    <location>
        <begin position="235"/>
        <end position="338"/>
    </location>
</feature>
<dbReference type="InterPro" id="IPR036737">
    <property type="entry name" value="OmpA-like_sf"/>
</dbReference>
<evidence type="ECO:0000259" key="3">
    <source>
        <dbReference type="PROSITE" id="PS50198"/>
    </source>
</evidence>
<dbReference type="PANTHER" id="PTHR47245">
    <property type="entry name" value="PEPTIDYLPROLYL ISOMERASE"/>
    <property type="match status" value="1"/>
</dbReference>
<dbReference type="InterPro" id="IPR046357">
    <property type="entry name" value="PPIase_dom_sf"/>
</dbReference>
<keyword evidence="1 5" id="KW-0413">Isomerase</keyword>